<feature type="compositionally biased region" description="Basic and acidic residues" evidence="1">
    <location>
        <begin position="348"/>
        <end position="363"/>
    </location>
</feature>
<evidence type="ECO:0000313" key="2">
    <source>
        <dbReference type="EMBL" id="KAK5064926.1"/>
    </source>
</evidence>
<protein>
    <submittedName>
        <fullName evidence="2">Uncharacterized protein</fullName>
    </submittedName>
</protein>
<feature type="region of interest" description="Disordered" evidence="1">
    <location>
        <begin position="115"/>
        <end position="135"/>
    </location>
</feature>
<comment type="caution">
    <text evidence="2">The sequence shown here is derived from an EMBL/GenBank/DDBJ whole genome shotgun (WGS) entry which is preliminary data.</text>
</comment>
<feature type="region of interest" description="Disordered" evidence="1">
    <location>
        <begin position="22"/>
        <end position="62"/>
    </location>
</feature>
<dbReference type="GeneID" id="89968982"/>
<name>A0AAV9NRG9_9EURO</name>
<dbReference type="EMBL" id="JAVRRD010000001">
    <property type="protein sequence ID" value="KAK5064926.1"/>
    <property type="molecule type" value="Genomic_DNA"/>
</dbReference>
<dbReference type="Proteomes" id="UP001358417">
    <property type="component" value="Unassembled WGS sequence"/>
</dbReference>
<dbReference type="AlphaFoldDB" id="A0AAV9NRG9"/>
<feature type="region of interest" description="Disordered" evidence="1">
    <location>
        <begin position="329"/>
        <end position="382"/>
    </location>
</feature>
<accession>A0AAV9NRG9</accession>
<proteinExistence type="predicted"/>
<sequence length="571" mass="62007">MTCNHSDISLLLRSLWHLPLRQPTQQEPPQGPQDSASPQRKSPSAENSTLQNEKPSIPLQSDTEATFKTAKNSVDSLIGLFEARESLNKDPPYHHQRAPTQPSPYLRERYSSALSSQKQSSTEYHPEPFVKRPSLKPGLTQRLEQILVKRQTQSLTASSGRASTIRVIKARKPRIRVVTSGRSVSIIFPEGIKLPIIATIRPARSFDSQMSRDSSPQGSESNHSPHTTSVGEPGSSTKHQQVSKFSPKSEEARTPGETQALTSDFSFPFLARVSKGRLNISEASVPPPTGSDISAAGEVFIPAHDHPSEWENKKFRPTELGNEGIIHKVEHSETRSEPSTPQNPPGGDGHEANTHQELSRDETVPPPEHGQKSSGRPQPNVFGEIIEPIPEIRITRPSTPIVMMATSLGTSVVAPATRCAAITPANVLSLDPESVVGAVPVSALTSTLALPVPLPLPGLATGGKKKAKVKNLIGFVRKHLLRKRLLALVLGRPVANIVHPLLSQAGNLAGALPLPVDGASDSQEGYTCRQQWNPIAQPQRLTNRLKSYRIKISAKKSKTTAEKGPSKYRTA</sequence>
<evidence type="ECO:0000313" key="3">
    <source>
        <dbReference type="Proteomes" id="UP001358417"/>
    </source>
</evidence>
<dbReference type="RefSeq" id="XP_064712250.1">
    <property type="nucleotide sequence ID" value="XM_064844390.1"/>
</dbReference>
<keyword evidence="3" id="KW-1185">Reference proteome</keyword>
<feature type="compositionally biased region" description="Polar residues" evidence="1">
    <location>
        <begin position="34"/>
        <end position="62"/>
    </location>
</feature>
<feature type="region of interest" description="Disordered" evidence="1">
    <location>
        <begin position="205"/>
        <end position="260"/>
    </location>
</feature>
<organism evidence="2 3">
    <name type="scientific">Exophiala bonariae</name>
    <dbReference type="NCBI Taxonomy" id="1690606"/>
    <lineage>
        <taxon>Eukaryota</taxon>
        <taxon>Fungi</taxon>
        <taxon>Dikarya</taxon>
        <taxon>Ascomycota</taxon>
        <taxon>Pezizomycotina</taxon>
        <taxon>Eurotiomycetes</taxon>
        <taxon>Chaetothyriomycetidae</taxon>
        <taxon>Chaetothyriales</taxon>
        <taxon>Herpotrichiellaceae</taxon>
        <taxon>Exophiala</taxon>
    </lineage>
</organism>
<feature type="compositionally biased region" description="Polar residues" evidence="1">
    <location>
        <begin position="206"/>
        <end position="246"/>
    </location>
</feature>
<gene>
    <name evidence="2" type="ORF">LTR84_000760</name>
</gene>
<reference evidence="2 3" key="1">
    <citation type="submission" date="2023-08" db="EMBL/GenBank/DDBJ databases">
        <title>Black Yeasts Isolated from many extreme environments.</title>
        <authorList>
            <person name="Coleine C."/>
            <person name="Stajich J.E."/>
            <person name="Selbmann L."/>
        </authorList>
    </citation>
    <scope>NUCLEOTIDE SEQUENCE [LARGE SCALE GENOMIC DNA]</scope>
    <source>
        <strain evidence="2 3">CCFEE 5792</strain>
    </source>
</reference>
<evidence type="ECO:0000256" key="1">
    <source>
        <dbReference type="SAM" id="MobiDB-lite"/>
    </source>
</evidence>